<keyword evidence="5" id="KW-1185">Reference proteome</keyword>
<proteinExistence type="predicted"/>
<feature type="chain" id="PRO_5047460343" evidence="2">
    <location>
        <begin position="26"/>
        <end position="262"/>
    </location>
</feature>
<keyword evidence="4" id="KW-0378">Hydrolase</keyword>
<dbReference type="SUPFAM" id="SSF88713">
    <property type="entry name" value="Glycoside hydrolase/deacetylase"/>
    <property type="match status" value="1"/>
</dbReference>
<feature type="domain" description="NodB homology" evidence="3">
    <location>
        <begin position="36"/>
        <end position="262"/>
    </location>
</feature>
<gene>
    <name evidence="4" type="ORF">ACFOYY_26665</name>
</gene>
<comment type="caution">
    <text evidence="4">The sequence shown here is derived from an EMBL/GenBank/DDBJ whole genome shotgun (WGS) entry which is preliminary data.</text>
</comment>
<dbReference type="InterPro" id="IPR011330">
    <property type="entry name" value="Glyco_hydro/deAcase_b/a-brl"/>
</dbReference>
<accession>A0ABV8F8B0</accession>
<evidence type="ECO:0000256" key="1">
    <source>
        <dbReference type="ARBA" id="ARBA00022729"/>
    </source>
</evidence>
<dbReference type="Gene3D" id="3.20.20.370">
    <property type="entry name" value="Glycoside hydrolase/deacetylase"/>
    <property type="match status" value="1"/>
</dbReference>
<dbReference type="InterPro" id="IPR002509">
    <property type="entry name" value="NODB_dom"/>
</dbReference>
<dbReference type="EMBL" id="JBHSBC010000032">
    <property type="protein sequence ID" value="MFC3983740.1"/>
    <property type="molecule type" value="Genomic_DNA"/>
</dbReference>
<dbReference type="PANTHER" id="PTHR34216:SF11">
    <property type="entry name" value="CHITOOLIGOSACCHARIDE DEACETYLASE"/>
    <property type="match status" value="1"/>
</dbReference>
<dbReference type="Pfam" id="PF01522">
    <property type="entry name" value="Polysacc_deac_1"/>
    <property type="match status" value="1"/>
</dbReference>
<keyword evidence="1 2" id="KW-0732">Signal</keyword>
<evidence type="ECO:0000313" key="5">
    <source>
        <dbReference type="Proteomes" id="UP001595698"/>
    </source>
</evidence>
<dbReference type="CDD" id="cd10967">
    <property type="entry name" value="CE4_GLA_like_6s"/>
    <property type="match status" value="1"/>
</dbReference>
<evidence type="ECO:0000313" key="4">
    <source>
        <dbReference type="EMBL" id="MFC3983740.1"/>
    </source>
</evidence>
<sequence length="262" mass="28307">MRIAYRLGAPAVALAVLAGALPARAETAETAGKVRTVVSLTFDDGDATHVAAARLLERRGMRGTFYVNSATAGRAGKLTRKQVVALARAGHEVGGHTLTHVRLDELTRAEQRGQICDDRRRLLAWGLRPVTLAYPFGAVDAQAKKVARGCGYDAARTVGGLRQWSCSGCPETEPRRPRDRYGIRTPGSVREDTSLRQLRQLVLNAERAGGGVLPLVFHRVCDDCGLYSVPPKVLDGFLAWLAARERRGTVVMTLRDAVGARG</sequence>
<feature type="signal peptide" evidence="2">
    <location>
        <begin position="1"/>
        <end position="25"/>
    </location>
</feature>
<protein>
    <submittedName>
        <fullName evidence="4">Polysaccharide deacetylase family protein</fullName>
        <ecNumber evidence="4">3.-.-.-</ecNumber>
    </submittedName>
</protein>
<organism evidence="4 5">
    <name type="scientific">Streptosporangium jomthongense</name>
    <dbReference type="NCBI Taxonomy" id="1193683"/>
    <lineage>
        <taxon>Bacteria</taxon>
        <taxon>Bacillati</taxon>
        <taxon>Actinomycetota</taxon>
        <taxon>Actinomycetes</taxon>
        <taxon>Streptosporangiales</taxon>
        <taxon>Streptosporangiaceae</taxon>
        <taxon>Streptosporangium</taxon>
    </lineage>
</organism>
<dbReference type="EC" id="3.-.-.-" evidence="4"/>
<evidence type="ECO:0000256" key="2">
    <source>
        <dbReference type="SAM" id="SignalP"/>
    </source>
</evidence>
<evidence type="ECO:0000259" key="3">
    <source>
        <dbReference type="PROSITE" id="PS51677"/>
    </source>
</evidence>
<dbReference type="PANTHER" id="PTHR34216">
    <property type="match status" value="1"/>
</dbReference>
<dbReference type="Proteomes" id="UP001595698">
    <property type="component" value="Unassembled WGS sequence"/>
</dbReference>
<name>A0ABV8F8B0_9ACTN</name>
<dbReference type="PROSITE" id="PS51677">
    <property type="entry name" value="NODB"/>
    <property type="match status" value="1"/>
</dbReference>
<reference evidence="5" key="1">
    <citation type="journal article" date="2019" name="Int. J. Syst. Evol. Microbiol.">
        <title>The Global Catalogue of Microorganisms (GCM) 10K type strain sequencing project: providing services to taxonomists for standard genome sequencing and annotation.</title>
        <authorList>
            <consortium name="The Broad Institute Genomics Platform"/>
            <consortium name="The Broad Institute Genome Sequencing Center for Infectious Disease"/>
            <person name="Wu L."/>
            <person name="Ma J."/>
        </authorList>
    </citation>
    <scope>NUCLEOTIDE SEQUENCE [LARGE SCALE GENOMIC DNA]</scope>
    <source>
        <strain evidence="5">TBRC 7912</strain>
    </source>
</reference>
<dbReference type="RefSeq" id="WP_352009682.1">
    <property type="nucleotide sequence ID" value="NZ_JBHSBC010000032.1"/>
</dbReference>
<dbReference type="GO" id="GO:0016787">
    <property type="term" value="F:hydrolase activity"/>
    <property type="evidence" value="ECO:0007669"/>
    <property type="project" value="UniProtKB-KW"/>
</dbReference>
<dbReference type="InterPro" id="IPR051398">
    <property type="entry name" value="Polysacch_Deacetylase"/>
</dbReference>